<protein>
    <submittedName>
        <fullName evidence="2">Uncharacterized protein (TIGR01244 family)</fullName>
    </submittedName>
</protein>
<dbReference type="SUPFAM" id="SSF52799">
    <property type="entry name" value="(Phosphotyrosine protein) phosphatases II"/>
    <property type="match status" value="1"/>
</dbReference>
<dbReference type="NCBIfam" id="TIGR01244">
    <property type="entry name" value="TIGR01244 family sulfur transferase"/>
    <property type="match status" value="1"/>
</dbReference>
<dbReference type="InterPro" id="IPR029021">
    <property type="entry name" value="Prot-tyrosine_phosphatase-like"/>
</dbReference>
<dbReference type="InterPro" id="IPR005939">
    <property type="entry name" value="BLH_phosphatase-like"/>
</dbReference>
<organism evidence="2 3">
    <name type="scientific">Celerinatantimonas diazotrophica</name>
    <dbReference type="NCBI Taxonomy" id="412034"/>
    <lineage>
        <taxon>Bacteria</taxon>
        <taxon>Pseudomonadati</taxon>
        <taxon>Pseudomonadota</taxon>
        <taxon>Gammaproteobacteria</taxon>
        <taxon>Celerinatantimonadaceae</taxon>
        <taxon>Celerinatantimonas</taxon>
    </lineage>
</organism>
<sequence length="140" mass="15758">MEIHQITKQLSVCPQLTVDEIKTIHQLGYQTIICNRPDGEQPEQPKAEDLKQAAEELGMTFIFQPIVNGQIEFSDGTEFLSYLESSNTPILAYCRTGTRSTILWALSQHNRLSAEQIRQQTLAAGYKIDESYITGPNQAN</sequence>
<dbReference type="AlphaFoldDB" id="A0A4R1JBB8"/>
<dbReference type="OrthoDB" id="9802771at2"/>
<dbReference type="GO" id="GO:0016787">
    <property type="term" value="F:hydrolase activity"/>
    <property type="evidence" value="ECO:0007669"/>
    <property type="project" value="InterPro"/>
</dbReference>
<reference evidence="2 3" key="1">
    <citation type="submission" date="2019-03" db="EMBL/GenBank/DDBJ databases">
        <title>Genomic Encyclopedia of Type Strains, Phase IV (KMG-IV): sequencing the most valuable type-strain genomes for metagenomic binning, comparative biology and taxonomic classification.</title>
        <authorList>
            <person name="Goeker M."/>
        </authorList>
    </citation>
    <scope>NUCLEOTIDE SEQUENCE [LARGE SCALE GENOMIC DNA]</scope>
    <source>
        <strain evidence="2 3">DSM 18577</strain>
    </source>
</reference>
<dbReference type="RefSeq" id="WP_131913257.1">
    <property type="nucleotide sequence ID" value="NZ_OU594967.1"/>
</dbReference>
<gene>
    <name evidence="2" type="ORF">EV690_2463</name>
</gene>
<comment type="caution">
    <text evidence="2">The sequence shown here is derived from an EMBL/GenBank/DDBJ whole genome shotgun (WGS) entry which is preliminary data.</text>
</comment>
<dbReference type="EMBL" id="SMGD01000014">
    <property type="protein sequence ID" value="TCK47439.1"/>
    <property type="molecule type" value="Genomic_DNA"/>
</dbReference>
<dbReference type="Pfam" id="PF04273">
    <property type="entry name" value="BLH_phosphatase"/>
    <property type="match status" value="1"/>
</dbReference>
<proteinExistence type="predicted"/>
<dbReference type="Gene3D" id="3.90.190.10">
    <property type="entry name" value="Protein tyrosine phosphatase superfamily"/>
    <property type="match status" value="1"/>
</dbReference>
<evidence type="ECO:0000313" key="2">
    <source>
        <dbReference type="EMBL" id="TCK47439.1"/>
    </source>
</evidence>
<feature type="domain" description="Beta-lactamase hydrolase-like protein phosphatase-like" evidence="1">
    <location>
        <begin position="4"/>
        <end position="109"/>
    </location>
</feature>
<dbReference type="Proteomes" id="UP000295565">
    <property type="component" value="Unassembled WGS sequence"/>
</dbReference>
<evidence type="ECO:0000313" key="3">
    <source>
        <dbReference type="Proteomes" id="UP000295565"/>
    </source>
</evidence>
<name>A0A4R1JBB8_9GAMM</name>
<accession>A0A4R1JBB8</accession>
<evidence type="ECO:0000259" key="1">
    <source>
        <dbReference type="Pfam" id="PF04273"/>
    </source>
</evidence>
<keyword evidence="3" id="KW-1185">Reference proteome</keyword>